<evidence type="ECO:0000259" key="1">
    <source>
        <dbReference type="Pfam" id="PF07085"/>
    </source>
</evidence>
<protein>
    <recommendedName>
        <fullName evidence="1">DRTGG domain-containing protein</fullName>
    </recommendedName>
</protein>
<proteinExistence type="predicted"/>
<sequence>MNVDDLAKLIDAKVICRGEECEIKEFCCTDLMSDVLAYTHEGECTALITALSNAQALRTAEMVDIKTVIIVRGKAIEKKLVDIAADNEITLLSTELSMFDVAGKIKETLDLQKEKAKNA</sequence>
<dbReference type="EMBL" id="PKTG01000087">
    <property type="protein sequence ID" value="PLX17449.1"/>
    <property type="molecule type" value="Genomic_DNA"/>
</dbReference>
<evidence type="ECO:0000313" key="3">
    <source>
        <dbReference type="Proteomes" id="UP000234857"/>
    </source>
</evidence>
<dbReference type="Proteomes" id="UP000234857">
    <property type="component" value="Unassembled WGS sequence"/>
</dbReference>
<dbReference type="Gene3D" id="3.40.1390.20">
    <property type="entry name" value="HprK N-terminal domain-like"/>
    <property type="match status" value="1"/>
</dbReference>
<feature type="domain" description="DRTGG" evidence="1">
    <location>
        <begin position="5"/>
        <end position="107"/>
    </location>
</feature>
<dbReference type="SUPFAM" id="SSF75138">
    <property type="entry name" value="HprK N-terminal domain-like"/>
    <property type="match status" value="1"/>
</dbReference>
<gene>
    <name evidence="2" type="ORF">C0601_07775</name>
</gene>
<dbReference type="InterPro" id="IPR028979">
    <property type="entry name" value="Ser_kin/Pase_Hpr-like_N_sf"/>
</dbReference>
<dbReference type="AlphaFoldDB" id="A0A2N5ZFN6"/>
<name>A0A2N5ZFN6_MUIH1</name>
<accession>A0A2N5ZFN6</accession>
<organism evidence="2 3">
    <name type="scientific">Muiribacterium halophilum</name>
    <dbReference type="NCBI Taxonomy" id="2053465"/>
    <lineage>
        <taxon>Bacteria</taxon>
        <taxon>Candidatus Muiribacteriota</taxon>
        <taxon>Candidatus Muiribacteriia</taxon>
        <taxon>Candidatus Muiribacteriales</taxon>
        <taxon>Candidatus Muiribacteriaceae</taxon>
        <taxon>Candidatus Muiribacterium</taxon>
    </lineage>
</organism>
<comment type="caution">
    <text evidence="2">The sequence shown here is derived from an EMBL/GenBank/DDBJ whole genome shotgun (WGS) entry which is preliminary data.</text>
</comment>
<dbReference type="Pfam" id="PF07085">
    <property type="entry name" value="DRTGG"/>
    <property type="match status" value="1"/>
</dbReference>
<evidence type="ECO:0000313" key="2">
    <source>
        <dbReference type="EMBL" id="PLX17449.1"/>
    </source>
</evidence>
<reference evidence="2 3" key="1">
    <citation type="submission" date="2017-11" db="EMBL/GenBank/DDBJ databases">
        <title>Genome-resolved metagenomics identifies genetic mobility, metabolic interactions, and unexpected diversity in perchlorate-reducing communities.</title>
        <authorList>
            <person name="Barnum T.P."/>
            <person name="Figueroa I.A."/>
            <person name="Carlstrom C.I."/>
            <person name="Lucas L.N."/>
            <person name="Engelbrektson A.L."/>
            <person name="Coates J.D."/>
        </authorList>
    </citation>
    <scope>NUCLEOTIDE SEQUENCE [LARGE SCALE GENOMIC DNA]</scope>
    <source>
        <strain evidence="2">BM706</strain>
    </source>
</reference>
<dbReference type="InterPro" id="IPR010766">
    <property type="entry name" value="DRTGG"/>
</dbReference>